<accession>A0ABQ8G2V8</accession>
<protein>
    <submittedName>
        <fullName evidence="2">Uncharacterized protein</fullName>
    </submittedName>
</protein>
<organism evidence="2 3">
    <name type="scientific">Macrophomina phaseolina</name>
    <dbReference type="NCBI Taxonomy" id="35725"/>
    <lineage>
        <taxon>Eukaryota</taxon>
        <taxon>Fungi</taxon>
        <taxon>Dikarya</taxon>
        <taxon>Ascomycota</taxon>
        <taxon>Pezizomycotina</taxon>
        <taxon>Dothideomycetes</taxon>
        <taxon>Dothideomycetes incertae sedis</taxon>
        <taxon>Botryosphaeriales</taxon>
        <taxon>Botryosphaeriaceae</taxon>
        <taxon>Macrophomina</taxon>
    </lineage>
</organism>
<dbReference type="EMBL" id="JAGTJR010000024">
    <property type="protein sequence ID" value="KAH7042741.1"/>
    <property type="molecule type" value="Genomic_DNA"/>
</dbReference>
<evidence type="ECO:0000313" key="2">
    <source>
        <dbReference type="EMBL" id="KAH7042741.1"/>
    </source>
</evidence>
<gene>
    <name evidence="2" type="ORF">B0J12DRAFT_702131</name>
</gene>
<feature type="chain" id="PRO_5046303470" evidence="1">
    <location>
        <begin position="20"/>
        <end position="148"/>
    </location>
</feature>
<proteinExistence type="predicted"/>
<evidence type="ECO:0000256" key="1">
    <source>
        <dbReference type="SAM" id="SignalP"/>
    </source>
</evidence>
<keyword evidence="3" id="KW-1185">Reference proteome</keyword>
<keyword evidence="1" id="KW-0732">Signal</keyword>
<evidence type="ECO:0000313" key="3">
    <source>
        <dbReference type="Proteomes" id="UP000774617"/>
    </source>
</evidence>
<comment type="caution">
    <text evidence="2">The sequence shown here is derived from an EMBL/GenBank/DDBJ whole genome shotgun (WGS) entry which is preliminary data.</text>
</comment>
<sequence>MVNFTALLLPALLASATHAAYTWTKCTNAERCIAAKAPNGSTAGGKAGAQPGSRFSYVGGYVFAVDTCSGYSSDRAQGCWYSHDKDGLFISPTGYMRTAHDCNLVGVLSKSADVGVTYWWLHKGGDRCLPDSVGTEVYDVEACYAGDQ</sequence>
<feature type="signal peptide" evidence="1">
    <location>
        <begin position="1"/>
        <end position="19"/>
    </location>
</feature>
<name>A0ABQ8G2V8_9PEZI</name>
<reference evidence="2 3" key="1">
    <citation type="journal article" date="2021" name="Nat. Commun.">
        <title>Genetic determinants of endophytism in the Arabidopsis root mycobiome.</title>
        <authorList>
            <person name="Mesny F."/>
            <person name="Miyauchi S."/>
            <person name="Thiergart T."/>
            <person name="Pickel B."/>
            <person name="Atanasova L."/>
            <person name="Karlsson M."/>
            <person name="Huettel B."/>
            <person name="Barry K.W."/>
            <person name="Haridas S."/>
            <person name="Chen C."/>
            <person name="Bauer D."/>
            <person name="Andreopoulos W."/>
            <person name="Pangilinan J."/>
            <person name="LaButti K."/>
            <person name="Riley R."/>
            <person name="Lipzen A."/>
            <person name="Clum A."/>
            <person name="Drula E."/>
            <person name="Henrissat B."/>
            <person name="Kohler A."/>
            <person name="Grigoriev I.V."/>
            <person name="Martin F.M."/>
            <person name="Hacquard S."/>
        </authorList>
    </citation>
    <scope>NUCLEOTIDE SEQUENCE [LARGE SCALE GENOMIC DNA]</scope>
    <source>
        <strain evidence="2 3">MPI-SDFR-AT-0080</strain>
    </source>
</reference>
<dbReference type="Proteomes" id="UP000774617">
    <property type="component" value="Unassembled WGS sequence"/>
</dbReference>